<dbReference type="EMBL" id="BBNR01000001">
    <property type="protein sequence ID" value="GAL65493.1"/>
    <property type="molecule type" value="Genomic_DNA"/>
</dbReference>
<feature type="chain" id="PRO_5010408260" description="Outer membrane protein beta-barrel domain-containing protein" evidence="1">
    <location>
        <begin position="20"/>
        <end position="188"/>
    </location>
</feature>
<accession>A0A090VNE2</accession>
<dbReference type="AlphaFoldDB" id="A0A090VNE2"/>
<dbReference type="EMBL" id="BBNS01000004">
    <property type="protein sequence ID" value="GAL70054.1"/>
    <property type="molecule type" value="Genomic_DNA"/>
</dbReference>
<comment type="caution">
    <text evidence="2">The sequence shown here is derived from an EMBL/GenBank/DDBJ whole genome shotgun (WGS) entry which is preliminary data.</text>
</comment>
<dbReference type="Proteomes" id="UP000029641">
    <property type="component" value="Unassembled WGS sequence"/>
</dbReference>
<dbReference type="OrthoDB" id="1441936at2"/>
<organism evidence="2 5">
    <name type="scientific">Jejuia pallidilutea</name>
    <dbReference type="NCBI Taxonomy" id="504487"/>
    <lineage>
        <taxon>Bacteria</taxon>
        <taxon>Pseudomonadati</taxon>
        <taxon>Bacteroidota</taxon>
        <taxon>Flavobacteriia</taxon>
        <taxon>Flavobacteriales</taxon>
        <taxon>Flavobacteriaceae</taxon>
        <taxon>Jejuia</taxon>
    </lineage>
</organism>
<dbReference type="Proteomes" id="UP000030184">
    <property type="component" value="Unassembled WGS sequence"/>
</dbReference>
<feature type="signal peptide" evidence="1">
    <location>
        <begin position="1"/>
        <end position="19"/>
    </location>
</feature>
<dbReference type="Proteomes" id="UP000029646">
    <property type="component" value="Unassembled WGS sequence"/>
</dbReference>
<evidence type="ECO:0000313" key="6">
    <source>
        <dbReference type="Proteomes" id="UP000030184"/>
    </source>
</evidence>
<evidence type="ECO:0000313" key="2">
    <source>
        <dbReference type="EMBL" id="GAL65493.1"/>
    </source>
</evidence>
<evidence type="ECO:0000313" key="5">
    <source>
        <dbReference type="Proteomes" id="UP000029641"/>
    </source>
</evidence>
<proteinExistence type="predicted"/>
<sequence length="188" mass="21514">MNKLLLIAVFLFCTVKSYAQDKWFSNIELDLVVPSEIEYNYSFNNTGTEISLDSKTALAILYSINYQLFNKISLGGLVGVQNQYGADFFMYKIGGNIKYYFVDSDNVYTYLHYAGNFTVDKDKFKNGNNLRIGIGFPFLKREAFNLNANVFYDINHFNLSGSEPLIFGNEKPESIFFRSYGISLGIKF</sequence>
<evidence type="ECO:0000313" key="3">
    <source>
        <dbReference type="EMBL" id="GAL70054.1"/>
    </source>
</evidence>
<dbReference type="EMBL" id="BBNY01000005">
    <property type="protein sequence ID" value="GAL88958.1"/>
    <property type="molecule type" value="Genomic_DNA"/>
</dbReference>
<gene>
    <name evidence="2" type="ORF">JCM19301_3953</name>
    <name evidence="3" type="ORF">JCM19302_2629</name>
    <name evidence="4" type="ORF">JCM19538_1947</name>
</gene>
<reference evidence="6" key="1">
    <citation type="journal article" date="2014" name="Genome Announc.">
        <title>Draft Genome Sequence of Marine Flavobacterium Jejuia pallidilutea Strain 11shimoA1 and Pigmentation Mutants.</title>
        <authorList>
            <person name="Takatani N."/>
            <person name="Nakanishi M."/>
            <person name="Meirelles P."/>
            <person name="Mino S."/>
            <person name="Suda W."/>
            <person name="Oshima K."/>
            <person name="Hattori M."/>
            <person name="Ohkuma M."/>
            <person name="Hosokawa M."/>
            <person name="Miyashita K."/>
            <person name="Thompson F.L."/>
            <person name="Niwa A."/>
            <person name="Sawabe T."/>
            <person name="Sawabe T."/>
        </authorList>
    </citation>
    <scope>NUCLEOTIDE SEQUENCE [LARGE SCALE GENOMIC DNA]</scope>
    <source>
        <strain evidence="6">JCM 19538</strain>
    </source>
</reference>
<dbReference type="RefSeq" id="WP_042240444.1">
    <property type="nucleotide sequence ID" value="NZ_BBNR01000001.1"/>
</dbReference>
<name>A0A090VNE2_9FLAO</name>
<evidence type="ECO:0000256" key="1">
    <source>
        <dbReference type="SAM" id="SignalP"/>
    </source>
</evidence>
<dbReference type="eggNOG" id="ENOG50336GR">
    <property type="taxonomic scope" value="Bacteria"/>
</dbReference>
<keyword evidence="1" id="KW-0732">Signal</keyword>
<evidence type="ECO:0008006" key="7">
    <source>
        <dbReference type="Google" id="ProtNLM"/>
    </source>
</evidence>
<evidence type="ECO:0000313" key="4">
    <source>
        <dbReference type="EMBL" id="GAL88958.1"/>
    </source>
</evidence>
<protein>
    <recommendedName>
        <fullName evidence="7">Outer membrane protein beta-barrel domain-containing protein</fullName>
    </recommendedName>
</protein>
<keyword evidence="6" id="KW-1185">Reference proteome</keyword>